<accession>A0A016S7G2</accession>
<keyword evidence="2" id="KW-1185">Reference proteome</keyword>
<evidence type="ECO:0000313" key="2">
    <source>
        <dbReference type="Proteomes" id="UP000024635"/>
    </source>
</evidence>
<dbReference type="Proteomes" id="UP000024635">
    <property type="component" value="Unassembled WGS sequence"/>
</dbReference>
<dbReference type="EMBL" id="JARK01001619">
    <property type="protein sequence ID" value="EYB86199.1"/>
    <property type="molecule type" value="Genomic_DNA"/>
</dbReference>
<dbReference type="OrthoDB" id="6138683at2759"/>
<reference evidence="2" key="1">
    <citation type="journal article" date="2015" name="Nat. Genet.">
        <title>The genome and transcriptome of the zoonotic hookworm Ancylostoma ceylanicum identify infection-specific gene families.</title>
        <authorList>
            <person name="Schwarz E.M."/>
            <person name="Hu Y."/>
            <person name="Antoshechkin I."/>
            <person name="Miller M.M."/>
            <person name="Sternberg P.W."/>
            <person name="Aroian R.V."/>
        </authorList>
    </citation>
    <scope>NUCLEOTIDE SEQUENCE</scope>
    <source>
        <strain evidence="2">HY135</strain>
    </source>
</reference>
<name>A0A016S7G2_9BILA</name>
<organism evidence="1 2">
    <name type="scientific">Ancylostoma ceylanicum</name>
    <dbReference type="NCBI Taxonomy" id="53326"/>
    <lineage>
        <taxon>Eukaryota</taxon>
        <taxon>Metazoa</taxon>
        <taxon>Ecdysozoa</taxon>
        <taxon>Nematoda</taxon>
        <taxon>Chromadorea</taxon>
        <taxon>Rhabditida</taxon>
        <taxon>Rhabditina</taxon>
        <taxon>Rhabditomorpha</taxon>
        <taxon>Strongyloidea</taxon>
        <taxon>Ancylostomatidae</taxon>
        <taxon>Ancylostomatinae</taxon>
        <taxon>Ancylostoma</taxon>
    </lineage>
</organism>
<proteinExistence type="predicted"/>
<sequence length="74" mass="8452">MRCCGVGHSFVPNWVDRNKQLGLITLSKRRDGDDVIMMFKILTGRVALNINDFFTTYSSITYLDEKINFPGFSS</sequence>
<comment type="caution">
    <text evidence="1">The sequence shown here is derived from an EMBL/GenBank/DDBJ whole genome shotgun (WGS) entry which is preliminary data.</text>
</comment>
<evidence type="ECO:0000313" key="1">
    <source>
        <dbReference type="EMBL" id="EYB86199.1"/>
    </source>
</evidence>
<dbReference type="AlphaFoldDB" id="A0A016S7G2"/>
<gene>
    <name evidence="1" type="primary">Acey_s0283.g1310</name>
    <name evidence="1" type="ORF">Y032_0283g1310</name>
</gene>
<protein>
    <submittedName>
        <fullName evidence="1">Uncharacterized protein</fullName>
    </submittedName>
</protein>